<feature type="non-terminal residue" evidence="1">
    <location>
        <position position="55"/>
    </location>
</feature>
<proteinExistence type="predicted"/>
<keyword evidence="2" id="KW-1185">Reference proteome</keyword>
<reference evidence="1 2" key="1">
    <citation type="submission" date="2017-03" db="EMBL/GenBank/DDBJ databases">
        <title>Genome Survey of Euroglyphus maynei.</title>
        <authorList>
            <person name="Arlian L.G."/>
            <person name="Morgan M.S."/>
            <person name="Rider S.D."/>
        </authorList>
    </citation>
    <scope>NUCLEOTIDE SEQUENCE [LARGE SCALE GENOMIC DNA]</scope>
    <source>
        <strain evidence="1">Arlian Lab</strain>
        <tissue evidence="1">Whole body</tissue>
    </source>
</reference>
<gene>
    <name evidence="1" type="ORF">BLA29_009308</name>
</gene>
<name>A0A1Y3BF31_EURMA</name>
<evidence type="ECO:0000313" key="1">
    <source>
        <dbReference type="EMBL" id="OTF78206.1"/>
    </source>
</evidence>
<accession>A0A1Y3BF31</accession>
<dbReference type="Proteomes" id="UP000194236">
    <property type="component" value="Unassembled WGS sequence"/>
</dbReference>
<protein>
    <submittedName>
        <fullName evidence="1">Uncharacterized protein</fullName>
    </submittedName>
</protein>
<dbReference type="AlphaFoldDB" id="A0A1Y3BF31"/>
<dbReference type="OrthoDB" id="6505306at2759"/>
<evidence type="ECO:0000313" key="2">
    <source>
        <dbReference type="Proteomes" id="UP000194236"/>
    </source>
</evidence>
<sequence>MDGINVIDLKKSELATFPIYRATGTVNGLIVRPDLTKLMWLETYGTDTIMMESDQ</sequence>
<organism evidence="1 2">
    <name type="scientific">Euroglyphus maynei</name>
    <name type="common">Mayne's house dust mite</name>
    <dbReference type="NCBI Taxonomy" id="6958"/>
    <lineage>
        <taxon>Eukaryota</taxon>
        <taxon>Metazoa</taxon>
        <taxon>Ecdysozoa</taxon>
        <taxon>Arthropoda</taxon>
        <taxon>Chelicerata</taxon>
        <taxon>Arachnida</taxon>
        <taxon>Acari</taxon>
        <taxon>Acariformes</taxon>
        <taxon>Sarcoptiformes</taxon>
        <taxon>Astigmata</taxon>
        <taxon>Psoroptidia</taxon>
        <taxon>Analgoidea</taxon>
        <taxon>Pyroglyphidae</taxon>
        <taxon>Pyroglyphinae</taxon>
        <taxon>Euroglyphus</taxon>
    </lineage>
</organism>
<comment type="caution">
    <text evidence="1">The sequence shown here is derived from an EMBL/GenBank/DDBJ whole genome shotgun (WGS) entry which is preliminary data.</text>
</comment>
<dbReference type="EMBL" id="MUJZ01028953">
    <property type="protein sequence ID" value="OTF78206.1"/>
    <property type="molecule type" value="Genomic_DNA"/>
</dbReference>